<organism evidence="1 2">
    <name type="scientific">Dyella telluris</name>
    <dbReference type="NCBI Taxonomy" id="2763498"/>
    <lineage>
        <taxon>Bacteria</taxon>
        <taxon>Pseudomonadati</taxon>
        <taxon>Pseudomonadota</taxon>
        <taxon>Gammaproteobacteria</taxon>
        <taxon>Lysobacterales</taxon>
        <taxon>Rhodanobacteraceae</taxon>
        <taxon>Dyella</taxon>
    </lineage>
</organism>
<keyword evidence="2" id="KW-1185">Reference proteome</keyword>
<protein>
    <submittedName>
        <fullName evidence="1">Uncharacterized protein</fullName>
    </submittedName>
</protein>
<dbReference type="AlphaFoldDB" id="A0A7G8Q4P7"/>
<accession>A0A7G8Q4P7</accession>
<sequence>MITNNEIEALARRLGKLDAYGCCREAAAMLRALKQEREPTPLVSTEAGATKSEVAVFAARLGKGTAFLHFIELMAHDALMWRTLMEHSKSDHIWNHVLTPDHHKLGNNVTEVLLALADGKGND</sequence>
<dbReference type="RefSeq" id="WP_187057214.1">
    <property type="nucleotide sequence ID" value="NZ_CP060412.1"/>
</dbReference>
<evidence type="ECO:0000313" key="2">
    <source>
        <dbReference type="Proteomes" id="UP000515873"/>
    </source>
</evidence>
<dbReference type="KEGG" id="dtl:H8F01_00815"/>
<name>A0A7G8Q4P7_9GAMM</name>
<evidence type="ECO:0000313" key="1">
    <source>
        <dbReference type="EMBL" id="QNK01755.1"/>
    </source>
</evidence>
<dbReference type="Proteomes" id="UP000515873">
    <property type="component" value="Chromosome"/>
</dbReference>
<reference evidence="1 2" key="1">
    <citation type="submission" date="2020-08" db="EMBL/GenBank/DDBJ databases">
        <title>Dyella sp. G9 isolated from forest soil.</title>
        <authorList>
            <person name="Fu J."/>
            <person name="Qiu L."/>
        </authorList>
    </citation>
    <scope>NUCLEOTIDE SEQUENCE [LARGE SCALE GENOMIC DNA]</scope>
    <source>
        <strain evidence="1 2">G9</strain>
    </source>
</reference>
<proteinExistence type="predicted"/>
<gene>
    <name evidence="1" type="ORF">H8F01_00815</name>
</gene>
<dbReference type="EMBL" id="CP060412">
    <property type="protein sequence ID" value="QNK01755.1"/>
    <property type="molecule type" value="Genomic_DNA"/>
</dbReference>